<dbReference type="InterPro" id="IPR017896">
    <property type="entry name" value="4Fe4S_Fe-S-bd"/>
</dbReference>
<keyword evidence="3" id="KW-1133">Transmembrane helix</keyword>
<keyword evidence="3" id="KW-0472">Membrane</keyword>
<evidence type="ECO:0000313" key="5">
    <source>
        <dbReference type="EMBL" id="MRD47003.1"/>
    </source>
</evidence>
<protein>
    <submittedName>
        <fullName evidence="5">FAD-dependent oxidoreductase</fullName>
    </submittedName>
</protein>
<reference evidence="5 6" key="1">
    <citation type="submission" date="2019-11" db="EMBL/GenBank/DDBJ databases">
        <title>Caenimonas koreensis gen. nov., sp. nov., isolated from activated sludge.</title>
        <authorList>
            <person name="Seung H.R."/>
        </authorList>
    </citation>
    <scope>NUCLEOTIDE SEQUENCE [LARGE SCALE GENOMIC DNA]</scope>
    <source>
        <strain evidence="5 6">EMB320</strain>
    </source>
</reference>
<feature type="domain" description="4Fe-4S ferredoxin-type" evidence="4">
    <location>
        <begin position="79"/>
        <end position="108"/>
    </location>
</feature>
<keyword evidence="3" id="KW-0812">Transmembrane</keyword>
<evidence type="ECO:0000256" key="2">
    <source>
        <dbReference type="ARBA" id="ARBA00023002"/>
    </source>
</evidence>
<evidence type="ECO:0000259" key="4">
    <source>
        <dbReference type="PROSITE" id="PS51379"/>
    </source>
</evidence>
<evidence type="ECO:0000256" key="3">
    <source>
        <dbReference type="SAM" id="Phobius"/>
    </source>
</evidence>
<organism evidence="5 6">
    <name type="scientific">Caenimonas koreensis DSM 17982</name>
    <dbReference type="NCBI Taxonomy" id="1121255"/>
    <lineage>
        <taxon>Bacteria</taxon>
        <taxon>Pseudomonadati</taxon>
        <taxon>Pseudomonadota</taxon>
        <taxon>Betaproteobacteria</taxon>
        <taxon>Burkholderiales</taxon>
        <taxon>Comamonadaceae</taxon>
        <taxon>Caenimonas</taxon>
    </lineage>
</organism>
<keyword evidence="6" id="KW-1185">Reference proteome</keyword>
<dbReference type="PANTHER" id="PTHR48105">
    <property type="entry name" value="THIOREDOXIN REDUCTASE 1-RELATED-RELATED"/>
    <property type="match status" value="1"/>
</dbReference>
<dbReference type="PRINTS" id="PR00469">
    <property type="entry name" value="PNDRDTASEII"/>
</dbReference>
<dbReference type="InterPro" id="IPR036188">
    <property type="entry name" value="FAD/NAD-bd_sf"/>
</dbReference>
<dbReference type="Pfam" id="PF13237">
    <property type="entry name" value="Fer4_10"/>
    <property type="match status" value="1"/>
</dbReference>
<dbReference type="Gene3D" id="3.50.50.60">
    <property type="entry name" value="FAD/NAD(P)-binding domain"/>
    <property type="match status" value="2"/>
</dbReference>
<dbReference type="Pfam" id="PF13738">
    <property type="entry name" value="Pyr_redox_3"/>
    <property type="match status" value="1"/>
</dbReference>
<dbReference type="PRINTS" id="PR00368">
    <property type="entry name" value="FADPNR"/>
</dbReference>
<dbReference type="SUPFAM" id="SSF51905">
    <property type="entry name" value="FAD/NAD(P)-binding domain"/>
    <property type="match status" value="1"/>
</dbReference>
<evidence type="ECO:0000313" key="6">
    <source>
        <dbReference type="Proteomes" id="UP000487350"/>
    </source>
</evidence>
<feature type="transmembrane region" description="Helical" evidence="3">
    <location>
        <begin position="6"/>
        <end position="23"/>
    </location>
</feature>
<dbReference type="Gene3D" id="3.30.70.20">
    <property type="match status" value="1"/>
</dbReference>
<evidence type="ECO:0000256" key="1">
    <source>
        <dbReference type="ARBA" id="ARBA00022630"/>
    </source>
</evidence>
<sequence>MQNEYLAIYGAFAAAGVALHVFMRRRRERKAAAAHEAATLAGLNEPASLHPVVNASRCIGSGGCVKACPEEALGIVNGRAVLVNAASCIGHGACRAACPVEAITLVFGTERRGVDIPTVSPDFESNVPGIFIAGELGGMGLIRKAAEQGKQAIAAIRRRKAAPGELDVVIVGAGPAGISAGLAAKEHGLRFRLIEQEDSLGGTVSHYPRNKIAMTAPIKLALVGTVRMTAISKERLIAFWNRVVGDTALELHFRERMERVERDGDSFVVHTSAGQWRTRSVLLAIGRRGTPRTLGVAGEDLQKVVYRLVDPEQYAGMAVLVVGGGDSALEAAVAVAAQPNTRVTLSYRGAAFNRVKQANRQALDEAVREGRIDLQLETQVDAITPTEVTLRGAGQPVVLPNEAVIVCAGGILPVALLQQMGIEFQTKHGSA</sequence>
<dbReference type="RefSeq" id="WP_153584348.1">
    <property type="nucleotide sequence ID" value="NZ_WJBU01000006.1"/>
</dbReference>
<dbReference type="PROSITE" id="PS51379">
    <property type="entry name" value="4FE4S_FER_2"/>
    <property type="match status" value="2"/>
</dbReference>
<dbReference type="AlphaFoldDB" id="A0A844B1H4"/>
<dbReference type="EMBL" id="WJBU01000006">
    <property type="protein sequence ID" value="MRD47003.1"/>
    <property type="molecule type" value="Genomic_DNA"/>
</dbReference>
<gene>
    <name evidence="5" type="ORF">GHT07_06920</name>
</gene>
<dbReference type="Proteomes" id="UP000487350">
    <property type="component" value="Unassembled WGS sequence"/>
</dbReference>
<dbReference type="SUPFAM" id="SSF54862">
    <property type="entry name" value="4Fe-4S ferredoxins"/>
    <property type="match status" value="1"/>
</dbReference>
<keyword evidence="2" id="KW-0560">Oxidoreductase</keyword>
<accession>A0A844B1H4</accession>
<keyword evidence="1" id="KW-0285">Flavoprotein</keyword>
<feature type="domain" description="4Fe-4S ferredoxin-type" evidence="4">
    <location>
        <begin position="49"/>
        <end position="78"/>
    </location>
</feature>
<proteinExistence type="predicted"/>
<dbReference type="OrthoDB" id="9808559at2"/>
<comment type="caution">
    <text evidence="5">The sequence shown here is derived from an EMBL/GenBank/DDBJ whole genome shotgun (WGS) entry which is preliminary data.</text>
</comment>
<dbReference type="InterPro" id="IPR050097">
    <property type="entry name" value="Ferredoxin-NADP_redctase_2"/>
</dbReference>
<name>A0A844B1H4_9BURK</name>
<dbReference type="GO" id="GO:0016491">
    <property type="term" value="F:oxidoreductase activity"/>
    <property type="evidence" value="ECO:0007669"/>
    <property type="project" value="UniProtKB-KW"/>
</dbReference>